<dbReference type="InterPro" id="IPR001296">
    <property type="entry name" value="Glyco_trans_1"/>
</dbReference>
<dbReference type="Pfam" id="PF13439">
    <property type="entry name" value="Glyco_transf_4"/>
    <property type="match status" value="1"/>
</dbReference>
<protein>
    <submittedName>
        <fullName evidence="3">Glycosyltransferase family 4 protein</fullName>
    </submittedName>
</protein>
<dbReference type="EMBL" id="VRTY01000089">
    <property type="protein sequence ID" value="TXK33783.1"/>
    <property type="molecule type" value="Genomic_DNA"/>
</dbReference>
<feature type="domain" description="Glycosyl transferase family 1" evidence="1">
    <location>
        <begin position="196"/>
        <end position="355"/>
    </location>
</feature>
<evidence type="ECO:0000313" key="3">
    <source>
        <dbReference type="EMBL" id="TXK33783.1"/>
    </source>
</evidence>
<reference evidence="3 4" key="1">
    <citation type="submission" date="2019-08" db="EMBL/GenBank/DDBJ databases">
        <authorList>
            <person name="Shi S."/>
        </authorList>
    </citation>
    <scope>NUCLEOTIDE SEQUENCE [LARGE SCALE GENOMIC DNA]</scope>
    <source>
        <strain evidence="3 4">GY10130</strain>
    </source>
</reference>
<dbReference type="InterPro" id="IPR028098">
    <property type="entry name" value="Glyco_trans_4-like_N"/>
</dbReference>
<dbReference type="Proteomes" id="UP000321926">
    <property type="component" value="Unassembled WGS sequence"/>
</dbReference>
<sequence>MTIGVCGPVDLNILEWELKGTNFPVTNAFPLTSHFINALVSRGYKVIAYTNSGAIDKPLAYETENLKVYVSQQLPQPGRRFFKFEIAELQNQIEQHPADFIVAFWSYEYAAAALKTGIPMVVSLHDVALQILLNHRDLFRLVRWGINYYVVTKAKYLIANSEYTYGQLSKKEKVKTRTIANFYPHDFEATIKQPVVKGNYLITTSMGFGRRKNVHQALRAFAILRKRFPTLEYQLLGAGMEENGEAHEFARKHKLEDGVLFLGPLPFEEVLQRIAAAKVLLHPSREESFGMVVLEAMVTGTAVVAGKRSGFIPHLLNYGKAGLLCDILSPEDIANHVAKLLTDKSLREEMERNARIYAKANYSEEVIITKHLEYYSKILGKPLVPEREPDSRLLAEGIN</sequence>
<dbReference type="SUPFAM" id="SSF53756">
    <property type="entry name" value="UDP-Glycosyltransferase/glycogen phosphorylase"/>
    <property type="match status" value="1"/>
</dbReference>
<dbReference type="PANTHER" id="PTHR12526">
    <property type="entry name" value="GLYCOSYLTRANSFERASE"/>
    <property type="match status" value="1"/>
</dbReference>
<dbReference type="AlphaFoldDB" id="A0A5C8J9Z3"/>
<gene>
    <name evidence="3" type="ORF">FVR03_18740</name>
</gene>
<dbReference type="RefSeq" id="WP_147923303.1">
    <property type="nucleotide sequence ID" value="NZ_VRTY01000089.1"/>
</dbReference>
<comment type="caution">
    <text evidence="3">The sequence shown here is derived from an EMBL/GenBank/DDBJ whole genome shotgun (WGS) entry which is preliminary data.</text>
</comment>
<evidence type="ECO:0000259" key="1">
    <source>
        <dbReference type="Pfam" id="PF00534"/>
    </source>
</evidence>
<evidence type="ECO:0000259" key="2">
    <source>
        <dbReference type="Pfam" id="PF13439"/>
    </source>
</evidence>
<dbReference type="Pfam" id="PF00534">
    <property type="entry name" value="Glycos_transf_1"/>
    <property type="match status" value="1"/>
</dbReference>
<organism evidence="3 4">
    <name type="scientific">Pontibacter qinzhouensis</name>
    <dbReference type="NCBI Taxonomy" id="2603253"/>
    <lineage>
        <taxon>Bacteria</taxon>
        <taxon>Pseudomonadati</taxon>
        <taxon>Bacteroidota</taxon>
        <taxon>Cytophagia</taxon>
        <taxon>Cytophagales</taxon>
        <taxon>Hymenobacteraceae</taxon>
        <taxon>Pontibacter</taxon>
    </lineage>
</organism>
<dbReference type="OrthoDB" id="9811239at2"/>
<dbReference type="PANTHER" id="PTHR12526:SF630">
    <property type="entry name" value="GLYCOSYLTRANSFERASE"/>
    <property type="match status" value="1"/>
</dbReference>
<feature type="domain" description="Glycosyltransferase subfamily 4-like N-terminal" evidence="2">
    <location>
        <begin position="34"/>
        <end position="182"/>
    </location>
</feature>
<name>A0A5C8J9Z3_9BACT</name>
<keyword evidence="4" id="KW-1185">Reference proteome</keyword>
<proteinExistence type="predicted"/>
<evidence type="ECO:0000313" key="4">
    <source>
        <dbReference type="Proteomes" id="UP000321926"/>
    </source>
</evidence>
<accession>A0A5C8J9Z3</accession>
<dbReference type="Gene3D" id="3.40.50.2000">
    <property type="entry name" value="Glycogen Phosphorylase B"/>
    <property type="match status" value="2"/>
</dbReference>
<keyword evidence="3" id="KW-0808">Transferase</keyword>
<dbReference type="CDD" id="cd03801">
    <property type="entry name" value="GT4_PimA-like"/>
    <property type="match status" value="1"/>
</dbReference>
<dbReference type="GO" id="GO:0016757">
    <property type="term" value="F:glycosyltransferase activity"/>
    <property type="evidence" value="ECO:0007669"/>
    <property type="project" value="InterPro"/>
</dbReference>